<evidence type="ECO:0000313" key="10">
    <source>
        <dbReference type="EMBL" id="GMF51344.1"/>
    </source>
</evidence>
<evidence type="ECO:0000256" key="2">
    <source>
        <dbReference type="ARBA" id="ARBA00012417"/>
    </source>
</evidence>
<comment type="catalytic activity">
    <reaction evidence="8">
        <text>DNA(n) + a 2'-deoxyribonucleoside 5'-triphosphate = DNA(n+1) + diphosphate</text>
        <dbReference type="Rhea" id="RHEA:22508"/>
        <dbReference type="Rhea" id="RHEA-COMP:17339"/>
        <dbReference type="Rhea" id="RHEA-COMP:17340"/>
        <dbReference type="ChEBI" id="CHEBI:33019"/>
        <dbReference type="ChEBI" id="CHEBI:61560"/>
        <dbReference type="ChEBI" id="CHEBI:173112"/>
        <dbReference type="EC" id="2.7.7.7"/>
    </reaction>
</comment>
<sequence length="873" mass="99508">MPITTALQNAQKHRRELYAFANRNGLNVRWKMKTQMMESIVAPFKQAKASKIATAFKEAKLSTDKSYLDAINQTTGKVDVSLSHFNHIRKRIRKNFFRYLTLAEYNLQAFQVYSDDFLIEDEYNENSFVPGESDDEDAANYPCFLFALYKAGALPNLVNQISQTLFNSGATVDFIRKTAKAFNICISVKQFRIDKKTGRAKNDTTVYGDKRNTMFILGSVGEHLFAIAPANITKGALDNPKLVAKHGRTDFRIKGGRVVFNDKKISFLDSYAVISYLYHHRESHLTPITQQNMPKLLNNKYQEVRSLTEGDFSASNFRLMGRVPGKEVKLGQAVFRAFNSKTREYYDVKKYNVIYFDFETLVIDNVHVPYCVSYCISEFNEKAPSSQIFCETRNIYGFGCEKKFLEALPSNSKNLLWAYNSGFDARFLLKHMNYSSKDTNMIDCGGSKIKQAHGFYKKREIVIKDAMSFLAGGLARLPKMFKDASSSLSLEKECFPHALINESNFRSLWPLEYLDSYEGKDTLIDNAAKIGAIIDGRLNCEMYATHYCNRDVDVLKVCFEAFRGLVMEEFDLDIYRFLSVSSLSLAYQHNEGCFDDCYEMNSVLLGFLRQGTVGGRVMARDNGKYHLKHKLADFDAVSLYPSAMSELPGYVRRKGKLFKDSIPSDADYYVGRVRFDSFDIKRHFPLLSFYENGSRNFSNDVIGRTMIVGKQALEDIVHFQGATYSVIEGIYWNEGFNDQITKTISKMFNARLKTLMLVSGTRTRIQCTSTMLRTLSPTEQHEVALGFIMKEQREVAAHATVSTPSTPRVESLKLHVNSYVGREGETLLRWLAEVDTAITARRIVDPVSKVAFDCRHVMSWRASKELGVWTPAH</sequence>
<organism evidence="10 11">
    <name type="scientific">Phytophthora fragariaefolia</name>
    <dbReference type="NCBI Taxonomy" id="1490495"/>
    <lineage>
        <taxon>Eukaryota</taxon>
        <taxon>Sar</taxon>
        <taxon>Stramenopiles</taxon>
        <taxon>Oomycota</taxon>
        <taxon>Peronosporomycetes</taxon>
        <taxon>Peronosporales</taxon>
        <taxon>Peronosporaceae</taxon>
        <taxon>Phytophthora</taxon>
    </lineage>
</organism>
<evidence type="ECO:0000256" key="3">
    <source>
        <dbReference type="ARBA" id="ARBA00022679"/>
    </source>
</evidence>
<keyword evidence="5" id="KW-0235">DNA replication</keyword>
<evidence type="ECO:0000256" key="6">
    <source>
        <dbReference type="ARBA" id="ARBA00022932"/>
    </source>
</evidence>
<dbReference type="Proteomes" id="UP001165121">
    <property type="component" value="Unassembled WGS sequence"/>
</dbReference>
<dbReference type="EC" id="2.7.7.7" evidence="2"/>
<accession>A0A9W6Y3W1</accession>
<keyword evidence="4" id="KW-0548">Nucleotidyltransferase</keyword>
<evidence type="ECO:0000256" key="5">
    <source>
        <dbReference type="ARBA" id="ARBA00022705"/>
    </source>
</evidence>
<evidence type="ECO:0000259" key="9">
    <source>
        <dbReference type="Pfam" id="PF03175"/>
    </source>
</evidence>
<dbReference type="InterPro" id="IPR004868">
    <property type="entry name" value="DNA-dir_DNA_pol_B_mt/vir"/>
</dbReference>
<dbReference type="Pfam" id="PF03175">
    <property type="entry name" value="DNA_pol_B_2"/>
    <property type="match status" value="1"/>
</dbReference>
<dbReference type="Gene3D" id="3.30.420.10">
    <property type="entry name" value="Ribonuclease H-like superfamily/Ribonuclease H"/>
    <property type="match status" value="1"/>
</dbReference>
<dbReference type="EMBL" id="BSXT01002873">
    <property type="protein sequence ID" value="GMF51344.1"/>
    <property type="molecule type" value="Genomic_DNA"/>
</dbReference>
<keyword evidence="3" id="KW-0808">Transferase</keyword>
<dbReference type="GO" id="GO:0003887">
    <property type="term" value="F:DNA-directed DNA polymerase activity"/>
    <property type="evidence" value="ECO:0007669"/>
    <property type="project" value="UniProtKB-KW"/>
</dbReference>
<comment type="similarity">
    <text evidence="1">Belongs to the DNA polymerase type-B family.</text>
</comment>
<gene>
    <name evidence="10" type="ORF">Pfra01_002072600</name>
</gene>
<dbReference type="AlphaFoldDB" id="A0A9W6Y3W1"/>
<dbReference type="PANTHER" id="PTHR48144">
    <property type="entry name" value="DNA-DIRECTED DNA POLYMERASE"/>
    <property type="match status" value="1"/>
</dbReference>
<proteinExistence type="inferred from homology"/>
<dbReference type="GO" id="GO:0003677">
    <property type="term" value="F:DNA binding"/>
    <property type="evidence" value="ECO:0007669"/>
    <property type="project" value="UniProtKB-KW"/>
</dbReference>
<evidence type="ECO:0000256" key="1">
    <source>
        <dbReference type="ARBA" id="ARBA00005755"/>
    </source>
</evidence>
<dbReference type="SUPFAM" id="SSF56672">
    <property type="entry name" value="DNA/RNA polymerases"/>
    <property type="match status" value="1"/>
</dbReference>
<dbReference type="InterPro" id="IPR043502">
    <property type="entry name" value="DNA/RNA_pol_sf"/>
</dbReference>
<dbReference type="GO" id="GO:0006260">
    <property type="term" value="P:DNA replication"/>
    <property type="evidence" value="ECO:0007669"/>
    <property type="project" value="UniProtKB-KW"/>
</dbReference>
<keyword evidence="11" id="KW-1185">Reference proteome</keyword>
<comment type="caution">
    <text evidence="10">The sequence shown here is derived from an EMBL/GenBank/DDBJ whole genome shotgun (WGS) entry which is preliminary data.</text>
</comment>
<keyword evidence="6" id="KW-0239">DNA-directed DNA polymerase</keyword>
<evidence type="ECO:0000256" key="4">
    <source>
        <dbReference type="ARBA" id="ARBA00022695"/>
    </source>
</evidence>
<dbReference type="InterPro" id="IPR036397">
    <property type="entry name" value="RNaseH_sf"/>
</dbReference>
<evidence type="ECO:0000256" key="7">
    <source>
        <dbReference type="ARBA" id="ARBA00023125"/>
    </source>
</evidence>
<dbReference type="InterPro" id="IPR012337">
    <property type="entry name" value="RNaseH-like_sf"/>
</dbReference>
<dbReference type="OrthoDB" id="10265614at2759"/>
<dbReference type="PANTHER" id="PTHR48144:SF2">
    <property type="entry name" value="DNA-DIRECTED DNA POLYMERASE"/>
    <property type="match status" value="1"/>
</dbReference>
<reference evidence="10" key="1">
    <citation type="submission" date="2023-04" db="EMBL/GenBank/DDBJ databases">
        <title>Phytophthora fragariaefolia NBRC 109709.</title>
        <authorList>
            <person name="Ichikawa N."/>
            <person name="Sato H."/>
            <person name="Tonouchi N."/>
        </authorList>
    </citation>
    <scope>NUCLEOTIDE SEQUENCE</scope>
    <source>
        <strain evidence="10">NBRC 109709</strain>
    </source>
</reference>
<keyword evidence="7" id="KW-0238">DNA-binding</keyword>
<feature type="domain" description="DNA-directed DNA polymerase family B mitochondria/virus" evidence="9">
    <location>
        <begin position="416"/>
        <end position="647"/>
    </location>
</feature>
<evidence type="ECO:0000313" key="11">
    <source>
        <dbReference type="Proteomes" id="UP001165121"/>
    </source>
</evidence>
<evidence type="ECO:0000256" key="8">
    <source>
        <dbReference type="ARBA" id="ARBA00049244"/>
    </source>
</evidence>
<dbReference type="GO" id="GO:0000166">
    <property type="term" value="F:nucleotide binding"/>
    <property type="evidence" value="ECO:0007669"/>
    <property type="project" value="InterPro"/>
</dbReference>
<protein>
    <recommendedName>
        <fullName evidence="2">DNA-directed DNA polymerase</fullName>
        <ecNumber evidence="2">2.7.7.7</ecNumber>
    </recommendedName>
</protein>
<name>A0A9W6Y3W1_9STRA</name>
<dbReference type="SUPFAM" id="SSF53098">
    <property type="entry name" value="Ribonuclease H-like"/>
    <property type="match status" value="1"/>
</dbReference>